<name>A0ABD1EBD1_HYPHA</name>
<dbReference type="Pfam" id="PF01425">
    <property type="entry name" value="Amidase"/>
    <property type="match status" value="1"/>
</dbReference>
<feature type="active site" description="Charge relay system" evidence="1">
    <location>
        <position position="202"/>
    </location>
</feature>
<dbReference type="EMBL" id="JBDJPC010000009">
    <property type="protein sequence ID" value="KAL1491976.1"/>
    <property type="molecule type" value="Genomic_DNA"/>
</dbReference>
<dbReference type="PANTHER" id="PTHR43372:SF1">
    <property type="entry name" value="LD38433P"/>
    <property type="match status" value="1"/>
</dbReference>
<dbReference type="InterPro" id="IPR023631">
    <property type="entry name" value="Amidase_dom"/>
</dbReference>
<dbReference type="PANTHER" id="PTHR43372">
    <property type="entry name" value="FATTY-ACID AMIDE HYDROLASE"/>
    <property type="match status" value="1"/>
</dbReference>
<reference evidence="3 4" key="1">
    <citation type="submission" date="2024-05" db="EMBL/GenBank/DDBJ databases">
        <title>Genetic variation in Jamaican populations of the coffee berry borer (Hypothenemus hampei).</title>
        <authorList>
            <person name="Errbii M."/>
            <person name="Myrie A."/>
        </authorList>
    </citation>
    <scope>NUCLEOTIDE SEQUENCE [LARGE SCALE GENOMIC DNA]</scope>
    <source>
        <strain evidence="3">JA-Hopewell-2020-01-JO</strain>
        <tissue evidence="3">Whole body</tissue>
    </source>
</reference>
<comment type="caution">
    <text evidence="3">The sequence shown here is derived from an EMBL/GenBank/DDBJ whole genome shotgun (WGS) entry which is preliminary data.</text>
</comment>
<evidence type="ECO:0000313" key="4">
    <source>
        <dbReference type="Proteomes" id="UP001566132"/>
    </source>
</evidence>
<dbReference type="AlphaFoldDB" id="A0ABD1EBD1"/>
<feature type="active site" description="Charge relay system" evidence="1">
    <location>
        <position position="127"/>
    </location>
</feature>
<evidence type="ECO:0000256" key="1">
    <source>
        <dbReference type="PIRSR" id="PIRSR001221-1"/>
    </source>
</evidence>
<organism evidence="3 4">
    <name type="scientific">Hypothenemus hampei</name>
    <name type="common">Coffee berry borer</name>
    <dbReference type="NCBI Taxonomy" id="57062"/>
    <lineage>
        <taxon>Eukaryota</taxon>
        <taxon>Metazoa</taxon>
        <taxon>Ecdysozoa</taxon>
        <taxon>Arthropoda</taxon>
        <taxon>Hexapoda</taxon>
        <taxon>Insecta</taxon>
        <taxon>Pterygota</taxon>
        <taxon>Neoptera</taxon>
        <taxon>Endopterygota</taxon>
        <taxon>Coleoptera</taxon>
        <taxon>Polyphaga</taxon>
        <taxon>Cucujiformia</taxon>
        <taxon>Curculionidae</taxon>
        <taxon>Scolytinae</taxon>
        <taxon>Hypothenemus</taxon>
    </lineage>
</organism>
<protein>
    <recommendedName>
        <fullName evidence="2">Amidase domain-containing protein</fullName>
    </recommendedName>
</protein>
<evidence type="ECO:0000259" key="2">
    <source>
        <dbReference type="Pfam" id="PF01425"/>
    </source>
</evidence>
<dbReference type="SUPFAM" id="SSF75304">
    <property type="entry name" value="Amidase signature (AS) enzymes"/>
    <property type="match status" value="1"/>
</dbReference>
<proteinExistence type="predicted"/>
<gene>
    <name evidence="3" type="ORF">ABEB36_012486</name>
</gene>
<feature type="active site" description="Acyl-ester intermediate" evidence="1">
    <location>
        <position position="226"/>
    </location>
</feature>
<evidence type="ECO:0000313" key="3">
    <source>
        <dbReference type="EMBL" id="KAL1491976.1"/>
    </source>
</evidence>
<feature type="domain" description="Amidase" evidence="2">
    <location>
        <begin position="66"/>
        <end position="498"/>
    </location>
</feature>
<dbReference type="InterPro" id="IPR036928">
    <property type="entry name" value="AS_sf"/>
</dbReference>
<dbReference type="Gene3D" id="3.90.1300.10">
    <property type="entry name" value="Amidase signature (AS) domain"/>
    <property type="match status" value="1"/>
</dbReference>
<sequence>MSEVRYYLFKIFLIIRYYVDLLIDKLFGLYYDSKRQYIPRIKNPLLMESATNLAKKIRTRKLTSEDVVQAFIDRIKEVNPILNSLVDQRFEDALKEAREIDKDIATGHISDVDFLEKPFLGVPFTTKESTAATGLSWTLGLVKRRGRKATFDAECVASVKKAGGILLGVSNIPQLNMWQETSNPIYGLTKNPYNTTRNVGGSTGGETSLIAACGSPMGIGTDIGGSIRIPSFMCGVFGHKITNNLVNLKGLTFRSGEERDTMVCVGPLVKYSEDLLPFVRVLVGKNANQLRLDEPVQTKNIKVYFVTNPKDPFMSPFREEMHSTLKKAVKHLSELCDQKPEELIFEDLKYQSKLWQYWISLETTNFCNDINDRQGEVNSIHEIIKHFTFGGDFTTATMFNLINRYFKPVDSKWAIETTNNLKEALLSKLNENSVLLYPSAPFPASYHHTALLRPYNFDCFSIWNALRFPVTQVPMGLSQDGMPLGIQVVAAPYQDRLCFAIAKELENGFGGYVAPVIVSDK</sequence>
<dbReference type="PIRSF" id="PIRSF001221">
    <property type="entry name" value="Amidase_fungi"/>
    <property type="match status" value="1"/>
</dbReference>
<dbReference type="Proteomes" id="UP001566132">
    <property type="component" value="Unassembled WGS sequence"/>
</dbReference>
<accession>A0ABD1EBD1</accession>
<dbReference type="InterPro" id="IPR052739">
    <property type="entry name" value="FAAH2"/>
</dbReference>
<keyword evidence="4" id="KW-1185">Reference proteome</keyword>